<comment type="similarity">
    <text evidence="8">Belongs to the exosome component 10/RRP6 family.</text>
</comment>
<proteinExistence type="inferred from homology"/>
<dbReference type="GO" id="GO:0071051">
    <property type="term" value="P:poly(A)-dependent snoRNA 3'-end processing"/>
    <property type="evidence" value="ECO:0007669"/>
    <property type="project" value="TreeGrafter"/>
</dbReference>
<dbReference type="GO" id="GO:0071035">
    <property type="term" value="P:nuclear polyadenylation-dependent rRNA catabolic process"/>
    <property type="evidence" value="ECO:0007669"/>
    <property type="project" value="TreeGrafter"/>
</dbReference>
<dbReference type="SUPFAM" id="SSF53098">
    <property type="entry name" value="Ribonuclease H-like"/>
    <property type="match status" value="1"/>
</dbReference>
<dbReference type="GO" id="GO:0071040">
    <property type="term" value="P:nuclear polyadenylation-dependent antisense transcript catabolic process"/>
    <property type="evidence" value="ECO:0007669"/>
    <property type="project" value="TreeGrafter"/>
</dbReference>
<evidence type="ECO:0000256" key="1">
    <source>
        <dbReference type="ARBA" id="ARBA00004123"/>
    </source>
</evidence>
<dbReference type="GO" id="GO:0000166">
    <property type="term" value="F:nucleotide binding"/>
    <property type="evidence" value="ECO:0007669"/>
    <property type="project" value="InterPro"/>
</dbReference>
<evidence type="ECO:0000256" key="6">
    <source>
        <dbReference type="ARBA" id="ARBA00022839"/>
    </source>
</evidence>
<comment type="subcellular location">
    <subcellularLocation>
        <location evidence="1">Nucleus</location>
    </subcellularLocation>
</comment>
<dbReference type="GO" id="GO:0071037">
    <property type="term" value="P:nuclear polyadenylation-dependent snRNA catabolic process"/>
    <property type="evidence" value="ECO:0007669"/>
    <property type="project" value="TreeGrafter"/>
</dbReference>
<keyword evidence="5" id="KW-0271">Exosome</keyword>
<dbReference type="GO" id="GO:0000176">
    <property type="term" value="C:nuclear exosome (RNase complex)"/>
    <property type="evidence" value="ECO:0007669"/>
    <property type="project" value="InterPro"/>
</dbReference>
<evidence type="ECO:0000256" key="10">
    <source>
        <dbReference type="SAM" id="Coils"/>
    </source>
</evidence>
<dbReference type="InterPro" id="IPR012588">
    <property type="entry name" value="Exosome-assoc_fac_Rrp6_N"/>
</dbReference>
<evidence type="ECO:0000313" key="14">
    <source>
        <dbReference type="Proteomes" id="UP001461498"/>
    </source>
</evidence>
<dbReference type="InterPro" id="IPR010997">
    <property type="entry name" value="HRDC-like_sf"/>
</dbReference>
<gene>
    <name evidence="13" type="ORF">O3M35_001505</name>
</gene>
<evidence type="ECO:0000256" key="9">
    <source>
        <dbReference type="ARBA" id="ARBA00070365"/>
    </source>
</evidence>
<dbReference type="PANTHER" id="PTHR12124">
    <property type="entry name" value="POLYMYOSITIS/SCLERODERMA AUTOANTIGEN-RELATED"/>
    <property type="match status" value="1"/>
</dbReference>
<evidence type="ECO:0000256" key="2">
    <source>
        <dbReference type="ARBA" id="ARBA00022552"/>
    </source>
</evidence>
<evidence type="ECO:0000256" key="11">
    <source>
        <dbReference type="SAM" id="MobiDB-lite"/>
    </source>
</evidence>
<dbReference type="InterPro" id="IPR049559">
    <property type="entry name" value="Rrp6p-like_exo"/>
</dbReference>
<feature type="compositionally biased region" description="Polar residues" evidence="11">
    <location>
        <begin position="146"/>
        <end position="175"/>
    </location>
</feature>
<dbReference type="SMART" id="SM00341">
    <property type="entry name" value="HRDC"/>
    <property type="match status" value="1"/>
</dbReference>
<evidence type="ECO:0000259" key="12">
    <source>
        <dbReference type="PROSITE" id="PS50967"/>
    </source>
</evidence>
<name>A0AAW1CP66_9HEMI</name>
<feature type="compositionally biased region" description="Basic and acidic residues" evidence="11">
    <location>
        <begin position="737"/>
        <end position="752"/>
    </location>
</feature>
<evidence type="ECO:0000256" key="3">
    <source>
        <dbReference type="ARBA" id="ARBA00022722"/>
    </source>
</evidence>
<evidence type="ECO:0000313" key="13">
    <source>
        <dbReference type="EMBL" id="KAK9500201.1"/>
    </source>
</evidence>
<dbReference type="InterPro" id="IPR012337">
    <property type="entry name" value="RNaseH-like_sf"/>
</dbReference>
<dbReference type="InterPro" id="IPR002121">
    <property type="entry name" value="HRDC_dom"/>
</dbReference>
<evidence type="ECO:0000256" key="8">
    <source>
        <dbReference type="ARBA" id="ARBA00043957"/>
    </source>
</evidence>
<dbReference type="InterPro" id="IPR044876">
    <property type="entry name" value="HRDC_dom_sf"/>
</dbReference>
<dbReference type="FunFam" id="3.30.420.10:FF:000059">
    <property type="entry name" value="Exosome complex exonuclease Rrp6"/>
    <property type="match status" value="1"/>
</dbReference>
<dbReference type="GO" id="GO:0000175">
    <property type="term" value="F:3'-5'-RNA exonuclease activity"/>
    <property type="evidence" value="ECO:0007669"/>
    <property type="project" value="InterPro"/>
</dbReference>
<dbReference type="PROSITE" id="PS50967">
    <property type="entry name" value="HRDC"/>
    <property type="match status" value="1"/>
</dbReference>
<keyword evidence="4" id="KW-0378">Hydrolase</keyword>
<protein>
    <recommendedName>
        <fullName evidence="9">Exosome complex component 10 homolog</fullName>
    </recommendedName>
</protein>
<keyword evidence="3" id="KW-0540">Nuclease</keyword>
<keyword evidence="6" id="KW-0269">Exonuclease</keyword>
<dbReference type="FunFam" id="1.10.150.80:FF:000001">
    <property type="entry name" value="Putative exosome component 10"/>
    <property type="match status" value="1"/>
</dbReference>
<dbReference type="Pfam" id="PF08066">
    <property type="entry name" value="PMC2NT"/>
    <property type="match status" value="1"/>
</dbReference>
<feature type="coiled-coil region" evidence="10">
    <location>
        <begin position="686"/>
        <end position="716"/>
    </location>
</feature>
<comment type="caution">
    <text evidence="13">The sequence shown here is derived from an EMBL/GenBank/DDBJ whole genome shotgun (WGS) entry which is preliminary data.</text>
</comment>
<feature type="region of interest" description="Disordered" evidence="11">
    <location>
        <begin position="720"/>
        <end position="792"/>
    </location>
</feature>
<dbReference type="CDD" id="cd06147">
    <property type="entry name" value="Rrp6p_like_exo"/>
    <property type="match status" value="1"/>
</dbReference>
<feature type="compositionally biased region" description="Acidic residues" evidence="11">
    <location>
        <begin position="724"/>
        <end position="736"/>
    </location>
</feature>
<reference evidence="13 14" key="1">
    <citation type="submission" date="2022-12" db="EMBL/GenBank/DDBJ databases">
        <title>Chromosome-level genome assembly of true bugs.</title>
        <authorList>
            <person name="Ma L."/>
            <person name="Li H."/>
        </authorList>
    </citation>
    <scope>NUCLEOTIDE SEQUENCE [LARGE SCALE GENOMIC DNA]</scope>
    <source>
        <strain evidence="13">Lab_2022b</strain>
    </source>
</reference>
<accession>A0AAW1CP66</accession>
<evidence type="ECO:0000256" key="7">
    <source>
        <dbReference type="ARBA" id="ARBA00023242"/>
    </source>
</evidence>
<dbReference type="SUPFAM" id="SSF47819">
    <property type="entry name" value="HRDC-like"/>
    <property type="match status" value="1"/>
</dbReference>
<keyword evidence="2" id="KW-0698">rRNA processing</keyword>
<keyword evidence="7" id="KW-0539">Nucleus</keyword>
<sequence>MIIKVMEVNEGAGSSKDCEHTSLVQGDDIIPGCSSFDDFSKTAYAFVMSGIKCSSVLPTGKEFSYYSTFPEIKNTLKEQEGELLQLMQKVLTYCGSKRSLDAQCVDDKFDLIIDINDILLERTSKNLRELDGIGRNPVALGDSFGEENTSKTISGSWNKNQLQNSSRRNEYNTPLQRADKQNTRKPIQKPQILFKEQIDNRNETWVPKIKEKPNALKPLSILLSRDEKDNECYTHPYEYELNLFKVSEDRLRPIDKPTPPKDLDNTPLIMVVEEKDVDALIDDLLQQKEIAVDLEHHSLRSFMGITCLLQISTREKDYIIDALSLRHVLYKLNEVFTKPTILKIFHSALSDIEWLQRDLGVYVVNMFDTYHAAKVLSYPKLGLSYLLKKFCNVTSNKRFQMYDWRIRPLSQAAMNYARIDTHYLIYIYEMMTNELTSQAPGLLPVVFQRSTDTCKRIYHKPILTEDSYMNLYRKSGRQFDSRQMYALKEIYKWRDQVAREEDESPGYILTNHMLMQICQTLPREMQGILACCNPVPPSVRQHLLTLHNIVLKAKEQPLVMPLIEESAKPSSEFSASRDFDLEAKLSTYIHDNAGLEIRDDYPTLLDNTHTMDTDNPKAIILTKTVPKDCSLLEDTKPKLRLMVNNNHEFINLDRNNNSNTINNVDEIANILGKVKFVTPYERYKQVLPYSRKLEEEEREKKRLEEEKNQERLLKTQYNIAGENNQEEMPAETEADDSQEKENILKRPHEVKTDPLSADCRHAPRYPLKVEQTSQNHNQKRRSHPSRTSFKKGSHTLYSIALFRGSLR</sequence>
<dbReference type="SMART" id="SM00474">
    <property type="entry name" value="35EXOc"/>
    <property type="match status" value="1"/>
</dbReference>
<feature type="domain" description="HRDC" evidence="12">
    <location>
        <begin position="480"/>
        <end position="560"/>
    </location>
</feature>
<dbReference type="GO" id="GO:0003727">
    <property type="term" value="F:single-stranded RNA binding"/>
    <property type="evidence" value="ECO:0007669"/>
    <property type="project" value="TreeGrafter"/>
</dbReference>
<keyword evidence="14" id="KW-1185">Reference proteome</keyword>
<dbReference type="Gene3D" id="1.10.150.80">
    <property type="entry name" value="HRDC domain"/>
    <property type="match status" value="1"/>
</dbReference>
<dbReference type="Proteomes" id="UP001461498">
    <property type="component" value="Unassembled WGS sequence"/>
</dbReference>
<dbReference type="GO" id="GO:0071039">
    <property type="term" value="P:nuclear polyadenylation-dependent CUT catabolic process"/>
    <property type="evidence" value="ECO:0007669"/>
    <property type="project" value="TreeGrafter"/>
</dbReference>
<dbReference type="EMBL" id="JAPXFL010000010">
    <property type="protein sequence ID" value="KAK9500201.1"/>
    <property type="molecule type" value="Genomic_DNA"/>
</dbReference>
<dbReference type="Pfam" id="PF00570">
    <property type="entry name" value="HRDC"/>
    <property type="match status" value="1"/>
</dbReference>
<dbReference type="InterPro" id="IPR002562">
    <property type="entry name" value="3'-5'_exonuclease_dom"/>
</dbReference>
<dbReference type="GO" id="GO:0071038">
    <property type="term" value="P:TRAMP-dependent tRNA surveillance pathway"/>
    <property type="evidence" value="ECO:0007669"/>
    <property type="project" value="TreeGrafter"/>
</dbReference>
<dbReference type="AlphaFoldDB" id="A0AAW1CP66"/>
<feature type="compositionally biased region" description="Basic residues" evidence="11">
    <location>
        <begin position="777"/>
        <end position="792"/>
    </location>
</feature>
<dbReference type="GO" id="GO:0000467">
    <property type="term" value="P:exonucleolytic trimming to generate mature 3'-end of 5.8S rRNA from tricistronic rRNA transcript (SSU-rRNA, 5.8S rRNA, LSU-rRNA)"/>
    <property type="evidence" value="ECO:0007669"/>
    <property type="project" value="InterPro"/>
</dbReference>
<dbReference type="InterPro" id="IPR045092">
    <property type="entry name" value="Rrp6-like"/>
</dbReference>
<organism evidence="13 14">
    <name type="scientific">Rhynocoris fuscipes</name>
    <dbReference type="NCBI Taxonomy" id="488301"/>
    <lineage>
        <taxon>Eukaryota</taxon>
        <taxon>Metazoa</taxon>
        <taxon>Ecdysozoa</taxon>
        <taxon>Arthropoda</taxon>
        <taxon>Hexapoda</taxon>
        <taxon>Insecta</taxon>
        <taxon>Pterygota</taxon>
        <taxon>Neoptera</taxon>
        <taxon>Paraneoptera</taxon>
        <taxon>Hemiptera</taxon>
        <taxon>Heteroptera</taxon>
        <taxon>Panheteroptera</taxon>
        <taxon>Cimicomorpha</taxon>
        <taxon>Reduviidae</taxon>
        <taxon>Harpactorinae</taxon>
        <taxon>Harpactorini</taxon>
        <taxon>Rhynocoris</taxon>
    </lineage>
</organism>
<dbReference type="InterPro" id="IPR036397">
    <property type="entry name" value="RNaseH_sf"/>
</dbReference>
<dbReference type="Gene3D" id="3.30.420.10">
    <property type="entry name" value="Ribonuclease H-like superfamily/Ribonuclease H"/>
    <property type="match status" value="1"/>
</dbReference>
<evidence type="ECO:0000256" key="5">
    <source>
        <dbReference type="ARBA" id="ARBA00022835"/>
    </source>
</evidence>
<dbReference type="GO" id="GO:0071044">
    <property type="term" value="P:histone mRNA catabolic process"/>
    <property type="evidence" value="ECO:0007669"/>
    <property type="project" value="TreeGrafter"/>
</dbReference>
<dbReference type="Pfam" id="PF01612">
    <property type="entry name" value="DNA_pol_A_exo1"/>
    <property type="match status" value="1"/>
</dbReference>
<feature type="region of interest" description="Disordered" evidence="11">
    <location>
        <begin position="138"/>
        <end position="184"/>
    </location>
</feature>
<dbReference type="GO" id="GO:0005730">
    <property type="term" value="C:nucleolus"/>
    <property type="evidence" value="ECO:0007669"/>
    <property type="project" value="TreeGrafter"/>
</dbReference>
<dbReference type="GO" id="GO:0071036">
    <property type="term" value="P:nuclear polyadenylation-dependent snoRNA catabolic process"/>
    <property type="evidence" value="ECO:0007669"/>
    <property type="project" value="TreeGrafter"/>
</dbReference>
<keyword evidence="10" id="KW-0175">Coiled coil</keyword>
<dbReference type="PANTHER" id="PTHR12124:SF47">
    <property type="entry name" value="EXOSOME COMPONENT 10"/>
    <property type="match status" value="1"/>
</dbReference>
<evidence type="ECO:0000256" key="4">
    <source>
        <dbReference type="ARBA" id="ARBA00022801"/>
    </source>
</evidence>